<feature type="transmembrane region" description="Helical" evidence="11">
    <location>
        <begin position="66"/>
        <end position="84"/>
    </location>
</feature>
<dbReference type="InterPro" id="IPR009003">
    <property type="entry name" value="Peptidase_S1_PA"/>
</dbReference>
<evidence type="ECO:0000256" key="1">
    <source>
        <dbReference type="ARBA" id="ARBA00004328"/>
    </source>
</evidence>
<dbReference type="CDD" id="cd01699">
    <property type="entry name" value="RNA_dep_RNAP"/>
    <property type="match status" value="1"/>
</dbReference>
<dbReference type="GO" id="GO:0044423">
    <property type="term" value="C:virion component"/>
    <property type="evidence" value="ECO:0007669"/>
    <property type="project" value="UniProtKB-KW"/>
</dbReference>
<feature type="transmembrane region" description="Helical" evidence="11">
    <location>
        <begin position="160"/>
        <end position="179"/>
    </location>
</feature>
<dbReference type="Pfam" id="PF00910">
    <property type="entry name" value="RNA_helicase"/>
    <property type="match status" value="1"/>
</dbReference>
<protein>
    <submittedName>
        <fullName evidence="14">Polyprotein</fullName>
    </submittedName>
</protein>
<dbReference type="InterPro" id="IPR000605">
    <property type="entry name" value="Helicase_SF3_ssDNA/RNA_vir"/>
</dbReference>
<dbReference type="GO" id="GO:0003968">
    <property type="term" value="F:RNA-directed RNA polymerase activity"/>
    <property type="evidence" value="ECO:0007669"/>
    <property type="project" value="InterPro"/>
</dbReference>
<dbReference type="InterPro" id="IPR007094">
    <property type="entry name" value="RNA-dir_pol_PSvirus"/>
</dbReference>
<proteinExistence type="predicted"/>
<organism evidence="14">
    <name type="scientific">Crocidura shantungensis ribovirus 12</name>
    <dbReference type="NCBI Taxonomy" id="3139532"/>
    <lineage>
        <taxon>Viruses</taxon>
        <taxon>Riboviria</taxon>
    </lineage>
</organism>
<dbReference type="EMBL" id="PP272577">
    <property type="protein sequence ID" value="WZI33283.1"/>
    <property type="molecule type" value="Viral_cRNA"/>
</dbReference>
<keyword evidence="3" id="KW-0808">Transferase</keyword>
<dbReference type="GO" id="GO:0039694">
    <property type="term" value="P:viral RNA genome replication"/>
    <property type="evidence" value="ECO:0007669"/>
    <property type="project" value="InterPro"/>
</dbReference>
<evidence type="ECO:0000256" key="6">
    <source>
        <dbReference type="ARBA" id="ARBA00022801"/>
    </source>
</evidence>
<dbReference type="InterPro" id="IPR001205">
    <property type="entry name" value="RNA-dir_pol_C"/>
</dbReference>
<evidence type="ECO:0000256" key="11">
    <source>
        <dbReference type="SAM" id="Phobius"/>
    </source>
</evidence>
<dbReference type="InterPro" id="IPR043128">
    <property type="entry name" value="Rev_trsase/Diguanyl_cyclase"/>
</dbReference>
<dbReference type="SUPFAM" id="SSF56672">
    <property type="entry name" value="DNA/RNA polymerases"/>
    <property type="match status" value="1"/>
</dbReference>
<dbReference type="Gene3D" id="2.60.120.20">
    <property type="match status" value="1"/>
</dbReference>
<dbReference type="GO" id="GO:0008234">
    <property type="term" value="F:cysteine-type peptidase activity"/>
    <property type="evidence" value="ECO:0007669"/>
    <property type="project" value="UniProtKB-KW"/>
</dbReference>
<keyword evidence="11" id="KW-1133">Transmembrane helix</keyword>
<evidence type="ECO:0000256" key="5">
    <source>
        <dbReference type="ARBA" id="ARBA00022741"/>
    </source>
</evidence>
<keyword evidence="2" id="KW-0645">Protease</keyword>
<reference evidence="14" key="2">
    <citation type="submission" date="2024-01" db="EMBL/GenBank/DDBJ databases">
        <authorList>
            <person name="Zhang X.-A."/>
            <person name="Zhang J.-T."/>
            <person name="Hu Z.-Y."/>
            <person name="Liu W."/>
        </authorList>
    </citation>
    <scope>NUCLEOTIDE SEQUENCE</scope>
    <source>
        <strain evidence="14">Ribo_23</strain>
    </source>
</reference>
<evidence type="ECO:0000259" key="13">
    <source>
        <dbReference type="PROSITE" id="PS51218"/>
    </source>
</evidence>
<sequence>MKWLQGVREMEQELLDSTELSENDATTETWYSAMSELFVMAKDTLVSAVITSLKFLGTFVEKIKPAVVHISSSVINFLVALFQITQSNSKFMTGVLAASMLASFSSFIVGVTSACGGLALPWYADAAVHASRCVVDDLIKKTKRIFDREFQENANLDAPMLVKAGISTIVVVLIAGLGLTKSVPWRDLLTHTSLIGRMRDACSTVNGVAEYILGELFGYEQDKDYAACQELEALVKQGSRLQSLSAAHFIQHPNDLVALQKFTEQIVKVTTSPLSRDVSQRYHTTKQLLVQMYRVLYDKLSTVNAILETKQRQVTIGVVLSGKPGVGKSELCRYLAKKIGERLGYNPAIYTLNKKSDGFFEPYGGHSFGIYNEWMAMRSEDPLLRDLNLIFSSDPMNFEGAALDCKTQPCRLKLAFLTSNDDNPELTRVLNEGAAQAVWDRMYHVHVADDRCRGRGFPNTHRQPDFSHLTFHKVDHTNLLTINDGREFSDTTKITMQQLLQRLIGRCSAAELDHIRGLLADPMDDDIRTTLARRREVLTELLRTNSPFDSVPASSNAWGREFFIYRFQGLPGTGKTTLCEQVSREFASILGYQIQYSVDQDQFRPYASEPFIYVLDDWVETCDYQRYLEQINTTHEKSIIFICSNTVFQQSGIPWSRPVEAAFSLFEMSLSWLSGTKKKFPIDATKFEGPLGVLRRLGLDGMVRMPDGNCIIMNPAYSRTYTFGNKYTIRDGYGSVENCRTICDTIFSSYQKFLTEPGDLLILKKTPPIVQQVSISLQATDLDSIMTCLKSYHQMNMAFLGRHSTVRMIIQPDMLEIGPQTSLGMWHVPEDTPHTPEQIEDVFKRLCILFEKAAPGRAMEVVIEDTGMRYYYAGHVGYIYSPDEDREVSPIEYLREGIRFNRGGTFLHISTDDLIAFKLFRQFPGNLAKLRLSELLIMDREIVSKMRDGQDVTPFKINYLAKYHVIKQRSLPLYLKFVRSFRDHPVFWIACSLISVMGLSAVLTKLVGVCAEWWTKEKPDKVETEPIYANTYDKDRGPQPKNILIRAVPKVNSWPNEKSTEQAVKQIRVVRANTICADAQNMVNRALKSGIVREPQVEQISSELDDIYQLRVDPDNFTNEIVSALPGHEKETHLLWKASHAYHSFPDVKPDTEFGRVMYQNMLSADDMIKQSYTTVENFQRSLTNCYFRVINKYGGTCYGIGMFGKFVLTVGHMCTEVFEDAIIQSQGKQYRSRVVYLDRERDLAVVQVLDKTFPSVKSTERLFHDKSHLKDALYGYYIRCGPDCQVGGGYMSFYETCRYPITDMDNPNFSVRDKIIVFTMIGCHKVRDLVHKGDCGFPLVSSAPDGTYKIIGIHNAYADIEKVYFSSVTQQDWHQILEAAIRAAGNNEEFPMGEVEIDGVPGSFLVPQPYVDALDDVYLNDTYEEYSDALDIVGWVPKLRFKTRPRVKDVFMDLPGMKTTNYKLPAAVNLDHVTSVKGLVKDSRGRPDPLFTQCIKYDKRIGYTYDPELLNQAATRVMEDMLASYGHCKILRLHEVINGCVSEPLSAFDPRTSAGPLLKMLYHVHNKLPLFTSTDNPSYRVLALNHTEPARMVRSHYSAYVKSLFEGGPPPLLISKDCAKVELIDAIKAKAGKVRLFNEVDLSINMVLKKFFGDFQNKVMLKHHDFPIKMGQNPYKEATRIWQNFSRIDGNIISTDFSGFDKQLPAILIYCFCYISGKMTCAESATYDEHIHREIYEKLAQMLIYALHTCNGYTYIVDRGNESGTFVTTLMNSVCVRILTMYTVIRKWNIIFHYTPTLSDILQEYDEAIYGDDRTAKFSKALCILQADLVEDSKKFGLSCTPAKTTGVIDFCSRSFEWDPVRQIAFPALKRESVLSQIRWFKSFDRQQVIDNIDNCLFEAALHSDKSIFEDALHDAILIIDYLKLQRSDIQFLSRTLIRRRFIAYVFDLEEYTWLTRHVERENINETYFCDLVSEYNKKAIGVLPQVTLLTDPKEYPSRLVILRKQLATETAVMPNPHINPVSAVLEALVACRFPDKPEDQYSINNDDGVFTYITRLFGKQGKGVAGSKKEAKRIAYRELYFAIQDKIGKAEADTKPNILQARINADKCSKSYMYKAIQCHLGLASVLHRKFGKPIIVLAAKIPNLDWKVVEVIRYGLDQEGNIYLPDEVAGSFRYDELAPIYLVQPSTVECGRKISFDPNVTRANMDRNVHGAGNLVQDTVVNPGLSTIPNMTNVVPVTETAPAMIANDPPTMAAYEPLMPVMNLNPSGPPNMLSAGAIAFDIKDLAYNQFMDCNTLYSYLDKQDDGQIIFQIPYDPTSNFVNPYAKTYVKMHERFAGDMEFRFTVVGNQTFSGFICMCWYPRKVTGTNMTLSEAMKYNYVAESINQPFSCIFRLNDARQELFWRRVADTKDVDSRPHLICFVVMTTQSPLKEGATVRIRVASKLCSNFQVSNPQIATTPEQTTAAGLYTSSYKRMQGQPVVPNIVRPFYPNTTNFHLVMDGNMFAPTAYVRTSDYSISNWQANQLGESGKLDFLAVKYDSKFPVSSKRTIIFTENSAGQYRAFVVHLDRLDDAFSNVNPYGAPMILSQINKAIDEFKSNTDQNKPDKIFQLFIKRTGAHTALVWNLPDKFDMNGKAQNPKPQVEGEPQLDVIDYPWIGKKDTQWGGMLFFEKGVVAIYSVQTDLPGPVHACPAWVTGFNPTQVRKVIYQNVADALPAGWRRVVITPDLPYVAVEGMVSSYMMNHVSLEAMLGAIGEAIPPTQCLQIEISDYESAAPIATVRYLPDRRTMVINIGDQRMLYATSLRGCERMYIASIALVERSNAFPLTQLGGAFADNQVHPSIVGHQLFSCDPFQ</sequence>
<keyword evidence="8" id="KW-0067">ATP-binding</keyword>
<dbReference type="GO" id="GO:0006351">
    <property type="term" value="P:DNA-templated transcription"/>
    <property type="evidence" value="ECO:0007669"/>
    <property type="project" value="InterPro"/>
</dbReference>
<evidence type="ECO:0000256" key="7">
    <source>
        <dbReference type="ARBA" id="ARBA00022807"/>
    </source>
</evidence>
<dbReference type="Gene3D" id="3.30.70.270">
    <property type="match status" value="1"/>
</dbReference>
<feature type="transmembrane region" description="Helical" evidence="11">
    <location>
        <begin position="96"/>
        <end position="120"/>
    </location>
</feature>
<evidence type="ECO:0000256" key="4">
    <source>
        <dbReference type="ARBA" id="ARBA00022695"/>
    </source>
</evidence>
<dbReference type="InterPro" id="IPR043502">
    <property type="entry name" value="DNA/RNA_pol_sf"/>
</dbReference>
<keyword evidence="10" id="KW-0693">Viral RNA replication</keyword>
<keyword evidence="5" id="KW-0547">Nucleotide-binding</keyword>
<dbReference type="GO" id="GO:0003724">
    <property type="term" value="F:RNA helicase activity"/>
    <property type="evidence" value="ECO:0007669"/>
    <property type="project" value="InterPro"/>
</dbReference>
<reference evidence="14" key="1">
    <citation type="journal article" date="2024" name="NPJ Biofilms Microbiomes">
        <title>Decoding the RNA viromes in shrew lungs along the eastern coast of China.</title>
        <authorList>
            <person name="Zhang J.T."/>
            <person name="Hu Z.Y."/>
            <person name="Tang F."/>
            <person name="Liu Y.T."/>
            <person name="Tan W.L."/>
            <person name="Ma X.F."/>
            <person name="Zhang Y.F."/>
            <person name="Si G.Q."/>
            <person name="Zhang L."/>
            <person name="Zhang M.Q."/>
            <person name="Peng C."/>
            <person name="Fu B.K."/>
            <person name="Fang L.Q."/>
            <person name="Zhang X.A."/>
            <person name="Liu W."/>
        </authorList>
    </citation>
    <scope>NUCLEOTIDE SEQUENCE</scope>
    <source>
        <strain evidence="14">Ribo_23</strain>
    </source>
</reference>
<feature type="domain" description="SF3 helicase" evidence="13">
    <location>
        <begin position="293"/>
        <end position="460"/>
    </location>
</feature>
<dbReference type="Pfam" id="PF00680">
    <property type="entry name" value="RdRP_1"/>
    <property type="match status" value="1"/>
</dbReference>
<dbReference type="SUPFAM" id="SSF88633">
    <property type="entry name" value="Positive stranded ssRNA viruses"/>
    <property type="match status" value="1"/>
</dbReference>
<dbReference type="InterPro" id="IPR004005">
    <property type="entry name" value="Calicivirus_coat"/>
</dbReference>
<keyword evidence="6" id="KW-0378">Hydrolase</keyword>
<dbReference type="InterPro" id="IPR029053">
    <property type="entry name" value="Viral_coat"/>
</dbReference>
<evidence type="ECO:0000256" key="8">
    <source>
        <dbReference type="ARBA" id="ARBA00022840"/>
    </source>
</evidence>
<dbReference type="Pfam" id="PF00915">
    <property type="entry name" value="Calici_coat"/>
    <property type="match status" value="1"/>
</dbReference>
<keyword evidence="4" id="KW-0548">Nucleotidyltransferase</keyword>
<evidence type="ECO:0000259" key="12">
    <source>
        <dbReference type="PROSITE" id="PS50507"/>
    </source>
</evidence>
<feature type="domain" description="RdRp catalytic" evidence="12">
    <location>
        <begin position="1691"/>
        <end position="1827"/>
    </location>
</feature>
<evidence type="ECO:0000256" key="3">
    <source>
        <dbReference type="ARBA" id="ARBA00022679"/>
    </source>
</evidence>
<keyword evidence="7" id="KW-0788">Thiol protease</keyword>
<dbReference type="PROSITE" id="PS50507">
    <property type="entry name" value="RDRP_SSRNA_POS"/>
    <property type="match status" value="1"/>
</dbReference>
<dbReference type="GO" id="GO:0003723">
    <property type="term" value="F:RNA binding"/>
    <property type="evidence" value="ECO:0007669"/>
    <property type="project" value="InterPro"/>
</dbReference>
<dbReference type="GO" id="GO:0006508">
    <property type="term" value="P:proteolysis"/>
    <property type="evidence" value="ECO:0007669"/>
    <property type="project" value="UniProtKB-KW"/>
</dbReference>
<keyword evidence="11" id="KW-0812">Transmembrane</keyword>
<name>A0AB38ZJV7_9VIRU</name>
<dbReference type="SUPFAM" id="SSF50494">
    <property type="entry name" value="Trypsin-like serine proteases"/>
    <property type="match status" value="1"/>
</dbReference>
<dbReference type="InterPro" id="IPR014759">
    <property type="entry name" value="Helicase_SF3_ssRNA_vir"/>
</dbReference>
<comment type="subcellular location">
    <subcellularLocation>
        <location evidence="1">Virion</location>
    </subcellularLocation>
</comment>
<dbReference type="GO" id="GO:0005524">
    <property type="term" value="F:ATP binding"/>
    <property type="evidence" value="ECO:0007669"/>
    <property type="project" value="UniProtKB-KW"/>
</dbReference>
<evidence type="ECO:0000313" key="14">
    <source>
        <dbReference type="EMBL" id="WZI33283.1"/>
    </source>
</evidence>
<keyword evidence="11" id="KW-0472">Membrane</keyword>
<evidence type="ECO:0000256" key="10">
    <source>
        <dbReference type="ARBA" id="ARBA00022953"/>
    </source>
</evidence>
<evidence type="ECO:0000256" key="9">
    <source>
        <dbReference type="ARBA" id="ARBA00022844"/>
    </source>
</evidence>
<accession>A0AB38ZJV7</accession>
<evidence type="ECO:0000256" key="2">
    <source>
        <dbReference type="ARBA" id="ARBA00022670"/>
    </source>
</evidence>
<keyword evidence="9" id="KW-0946">Virion</keyword>
<dbReference type="PROSITE" id="PS51218">
    <property type="entry name" value="SF3_HELICASE_2"/>
    <property type="match status" value="1"/>
</dbReference>